<evidence type="ECO:0000313" key="2">
    <source>
        <dbReference type="Proteomes" id="UP000467840"/>
    </source>
</evidence>
<name>A0A6A6KJ46_HEVBR</name>
<dbReference type="Proteomes" id="UP000467840">
    <property type="component" value="Chromosome 8"/>
</dbReference>
<reference evidence="1 2" key="1">
    <citation type="journal article" date="2020" name="Mol. Plant">
        <title>The Chromosome-Based Rubber Tree Genome Provides New Insights into Spurge Genome Evolution and Rubber Biosynthesis.</title>
        <authorList>
            <person name="Liu J."/>
            <person name="Shi C."/>
            <person name="Shi C.C."/>
            <person name="Li W."/>
            <person name="Zhang Q.J."/>
            <person name="Zhang Y."/>
            <person name="Li K."/>
            <person name="Lu H.F."/>
            <person name="Shi C."/>
            <person name="Zhu S.T."/>
            <person name="Xiao Z.Y."/>
            <person name="Nan H."/>
            <person name="Yue Y."/>
            <person name="Zhu X.G."/>
            <person name="Wu Y."/>
            <person name="Hong X.N."/>
            <person name="Fan G.Y."/>
            <person name="Tong Y."/>
            <person name="Zhang D."/>
            <person name="Mao C.L."/>
            <person name="Liu Y.L."/>
            <person name="Hao S.J."/>
            <person name="Liu W.Q."/>
            <person name="Lv M.Q."/>
            <person name="Zhang H.B."/>
            <person name="Liu Y."/>
            <person name="Hu-Tang G.R."/>
            <person name="Wang J.P."/>
            <person name="Wang J.H."/>
            <person name="Sun Y.H."/>
            <person name="Ni S.B."/>
            <person name="Chen W.B."/>
            <person name="Zhang X.C."/>
            <person name="Jiao Y.N."/>
            <person name="Eichler E.E."/>
            <person name="Li G.H."/>
            <person name="Liu X."/>
            <person name="Gao L.Z."/>
        </authorList>
    </citation>
    <scope>NUCLEOTIDE SEQUENCE [LARGE SCALE GENOMIC DNA]</scope>
    <source>
        <strain evidence="2">cv. GT1</strain>
        <tissue evidence="1">Leaf</tissue>
    </source>
</reference>
<dbReference type="AlphaFoldDB" id="A0A6A6KJ46"/>
<dbReference type="EMBL" id="JAAGAX010000016">
    <property type="protein sequence ID" value="KAF2288942.1"/>
    <property type="molecule type" value="Genomic_DNA"/>
</dbReference>
<comment type="caution">
    <text evidence="1">The sequence shown here is derived from an EMBL/GenBank/DDBJ whole genome shotgun (WGS) entry which is preliminary data.</text>
</comment>
<keyword evidence="2" id="KW-1185">Reference proteome</keyword>
<accession>A0A6A6KJ46</accession>
<gene>
    <name evidence="1" type="ORF">GH714_022942</name>
</gene>
<sequence>MSDGVGLSSLLRLIVSFGLEQELPSPYMGWAACSSILCVPIELNLLMEFIISKSIPDKDDLGRMGSDITVLPENEFLDLDLAKEIATVPLSVSIIVSRSLDSSFLGGIASSKIQFSGCLRLSLSYPMSDGVGLSSLLRLIVSFGLEQELPSPYMGWAACSSILCVPIELNLLMEFILSKSIPDKDDLGRMGSDITVLPENEFLDLDLAKEIATVPLSVSIIVSRSLDSSFLGGIASSKIQFSGCLRLSLSYPMSDGVGLSSLLRLIVSFGLEQELPSPYMGWAACSSILCVPIELNLLMEFILSKSIPDKDDLGRMGSDITVLPENEFLDLDLAKEIATVPLSVSIIVSRSLDSSFLGGIASSKIQFSGNFTCSHSIDFGTTNFPFLSL</sequence>
<evidence type="ECO:0000313" key="1">
    <source>
        <dbReference type="EMBL" id="KAF2288942.1"/>
    </source>
</evidence>
<proteinExistence type="predicted"/>
<protein>
    <submittedName>
        <fullName evidence="1">Uncharacterized protein</fullName>
    </submittedName>
</protein>
<organism evidence="1 2">
    <name type="scientific">Hevea brasiliensis</name>
    <name type="common">Para rubber tree</name>
    <name type="synonym">Siphonia brasiliensis</name>
    <dbReference type="NCBI Taxonomy" id="3981"/>
    <lineage>
        <taxon>Eukaryota</taxon>
        <taxon>Viridiplantae</taxon>
        <taxon>Streptophyta</taxon>
        <taxon>Embryophyta</taxon>
        <taxon>Tracheophyta</taxon>
        <taxon>Spermatophyta</taxon>
        <taxon>Magnoliopsida</taxon>
        <taxon>eudicotyledons</taxon>
        <taxon>Gunneridae</taxon>
        <taxon>Pentapetalae</taxon>
        <taxon>rosids</taxon>
        <taxon>fabids</taxon>
        <taxon>Malpighiales</taxon>
        <taxon>Euphorbiaceae</taxon>
        <taxon>Crotonoideae</taxon>
        <taxon>Micrandreae</taxon>
        <taxon>Hevea</taxon>
    </lineage>
</organism>